<accession>A0A2H9T2P0</accession>
<dbReference type="PROSITE" id="PS51898">
    <property type="entry name" value="TYR_RECOMBINASE"/>
    <property type="match status" value="1"/>
</dbReference>
<name>A0A2H9T2P0_9ZZZZ</name>
<dbReference type="PANTHER" id="PTHR34605">
    <property type="entry name" value="PHAGE_INTEGRASE DOMAIN-CONTAINING PROTEIN"/>
    <property type="match status" value="1"/>
</dbReference>
<dbReference type="PROSITE" id="PS51900">
    <property type="entry name" value="CB"/>
    <property type="match status" value="1"/>
</dbReference>
<evidence type="ECO:0000256" key="3">
    <source>
        <dbReference type="ARBA" id="ARBA00023172"/>
    </source>
</evidence>
<evidence type="ECO:0000259" key="4">
    <source>
        <dbReference type="PROSITE" id="PS51898"/>
    </source>
</evidence>
<keyword evidence="3" id="KW-0233">DNA recombination</keyword>
<proteinExistence type="predicted"/>
<dbReference type="SUPFAM" id="SSF56349">
    <property type="entry name" value="DNA breaking-rejoining enzymes"/>
    <property type="match status" value="1"/>
</dbReference>
<dbReference type="GO" id="GO:0015074">
    <property type="term" value="P:DNA integration"/>
    <property type="evidence" value="ECO:0007669"/>
    <property type="project" value="UniProtKB-KW"/>
</dbReference>
<keyword evidence="1" id="KW-0229">DNA integration</keyword>
<dbReference type="InterPro" id="IPR044068">
    <property type="entry name" value="CB"/>
</dbReference>
<dbReference type="InterPro" id="IPR002104">
    <property type="entry name" value="Integrase_catalytic"/>
</dbReference>
<dbReference type="GO" id="GO:0006310">
    <property type="term" value="P:DNA recombination"/>
    <property type="evidence" value="ECO:0007669"/>
    <property type="project" value="UniProtKB-KW"/>
</dbReference>
<feature type="domain" description="Core-binding (CB)" evidence="5">
    <location>
        <begin position="12"/>
        <end position="83"/>
    </location>
</feature>
<dbReference type="Pfam" id="PF00589">
    <property type="entry name" value="Phage_integrase"/>
    <property type="match status" value="1"/>
</dbReference>
<dbReference type="AlphaFoldDB" id="A0A2H9T2P0"/>
<comment type="caution">
    <text evidence="6">The sequence shown here is derived from an EMBL/GenBank/DDBJ whole genome shotgun (WGS) entry which is preliminary data.</text>
</comment>
<reference evidence="6" key="1">
    <citation type="journal article" date="2017" name="Appl. Environ. Microbiol.">
        <title>Molecular characterization of an Endozoicomonas-like organism causing infection in king scallop Pecten maximus L.</title>
        <authorList>
            <person name="Cano I."/>
            <person name="van Aerle R."/>
            <person name="Ross S."/>
            <person name="Verner-Jeffreys D.W."/>
            <person name="Paley R.K."/>
            <person name="Rimmer G."/>
            <person name="Ryder D."/>
            <person name="Hooper P."/>
            <person name="Stone D."/>
            <person name="Feist S.W."/>
        </authorList>
    </citation>
    <scope>NUCLEOTIDE SEQUENCE</scope>
</reference>
<gene>
    <name evidence="6" type="primary">xerD_3</name>
    <name evidence="6" type="ORF">CI610_03606</name>
</gene>
<evidence type="ECO:0000256" key="2">
    <source>
        <dbReference type="ARBA" id="ARBA00023125"/>
    </source>
</evidence>
<dbReference type="InterPro" id="IPR010998">
    <property type="entry name" value="Integrase_recombinase_N"/>
</dbReference>
<evidence type="ECO:0000259" key="5">
    <source>
        <dbReference type="PROSITE" id="PS51900"/>
    </source>
</evidence>
<sequence>MKTNIENRKPQSEMKELLELASSANTKKSYSSDIKHYQEAWQGFLPASRAMVGEYLAHYAKTLKVSTLQRRCSALRDWHLKHGFSDPTDSKSIRELMKGIRKKYNQPADQAEPLTLSHLSQIIGYLDSVIVDSQKCLTDTMETKFLSALRDKSMILMGFWRGFRADTLVELQQELIKPKKINFMGTLVNGLEIYLPYSKGDRLVKGDRFPLPSLSKMPKLCPVSAYQEWINASDYYLSITENDGSSKVVYGRFEKKGEGNGIALTRHKMRSGSLAHWLPRLCKKAGIENYSEFSSHSMRRGLATFMHEQHIPIENIMHYIGWRSVSSAMKYLDLKTDGVSQLLSLTDKRE</sequence>
<keyword evidence="2" id="KW-0238">DNA-binding</keyword>
<evidence type="ECO:0000256" key="1">
    <source>
        <dbReference type="ARBA" id="ARBA00022908"/>
    </source>
</evidence>
<feature type="domain" description="Tyr recombinase" evidence="4">
    <location>
        <begin position="111"/>
        <end position="347"/>
    </location>
</feature>
<protein>
    <submittedName>
        <fullName evidence="6">Tyrosine recombinase XerD</fullName>
    </submittedName>
</protein>
<dbReference type="InterPro" id="IPR011010">
    <property type="entry name" value="DNA_brk_join_enz"/>
</dbReference>
<dbReference type="Gene3D" id="1.10.443.10">
    <property type="entry name" value="Intergrase catalytic core"/>
    <property type="match status" value="1"/>
</dbReference>
<dbReference type="Pfam" id="PF02899">
    <property type="entry name" value="Phage_int_SAM_1"/>
    <property type="match status" value="1"/>
</dbReference>
<organism evidence="6">
    <name type="scientific">invertebrate metagenome</name>
    <dbReference type="NCBI Taxonomy" id="1711999"/>
    <lineage>
        <taxon>unclassified sequences</taxon>
        <taxon>metagenomes</taxon>
        <taxon>organismal metagenomes</taxon>
    </lineage>
</organism>
<dbReference type="InterPro" id="IPR013762">
    <property type="entry name" value="Integrase-like_cat_sf"/>
</dbReference>
<dbReference type="SUPFAM" id="SSF47823">
    <property type="entry name" value="lambda integrase-like, N-terminal domain"/>
    <property type="match status" value="1"/>
</dbReference>
<evidence type="ECO:0000313" key="6">
    <source>
        <dbReference type="EMBL" id="PJE77471.1"/>
    </source>
</evidence>
<dbReference type="PANTHER" id="PTHR34605:SF4">
    <property type="entry name" value="DNA ADENINE METHYLTRANSFERASE"/>
    <property type="match status" value="1"/>
</dbReference>
<dbReference type="Gene3D" id="1.10.150.130">
    <property type="match status" value="1"/>
</dbReference>
<dbReference type="InterPro" id="IPR052925">
    <property type="entry name" value="Phage_Integrase-like_Recomb"/>
</dbReference>
<dbReference type="InterPro" id="IPR004107">
    <property type="entry name" value="Integrase_SAM-like_N"/>
</dbReference>
<dbReference type="EMBL" id="NSIT01000575">
    <property type="protein sequence ID" value="PJE77471.1"/>
    <property type="molecule type" value="Genomic_DNA"/>
</dbReference>
<dbReference type="GO" id="GO:0003677">
    <property type="term" value="F:DNA binding"/>
    <property type="evidence" value="ECO:0007669"/>
    <property type="project" value="UniProtKB-KW"/>
</dbReference>